<dbReference type="InterPro" id="IPR016205">
    <property type="entry name" value="Glycerol_DH"/>
</dbReference>
<dbReference type="Proteomes" id="UP000235682">
    <property type="component" value="Unassembled WGS sequence"/>
</dbReference>
<dbReference type="GO" id="GO:0016614">
    <property type="term" value="F:oxidoreductase activity, acting on CH-OH group of donors"/>
    <property type="evidence" value="ECO:0007669"/>
    <property type="project" value="InterPro"/>
</dbReference>
<name>A0A2N6SLL5_9LACT</name>
<dbReference type="Gene3D" id="3.40.50.1970">
    <property type="match status" value="1"/>
</dbReference>
<dbReference type="AlphaFoldDB" id="A0A2N6SLL5"/>
<feature type="binding site" evidence="3">
    <location>
        <position position="171"/>
    </location>
    <ligand>
        <name>glycerol</name>
        <dbReference type="ChEBI" id="CHEBI:17754"/>
    </ligand>
</feature>
<evidence type="ECO:0000313" key="7">
    <source>
        <dbReference type="Proteomes" id="UP000235682"/>
    </source>
</evidence>
<dbReference type="EMBL" id="PNHE01000034">
    <property type="protein sequence ID" value="PMC57943.1"/>
    <property type="molecule type" value="Genomic_DNA"/>
</dbReference>
<evidence type="ECO:0000256" key="3">
    <source>
        <dbReference type="PIRSR" id="PIRSR000112-1"/>
    </source>
</evidence>
<dbReference type="InterPro" id="IPR001670">
    <property type="entry name" value="ADH_Fe/GldA"/>
</dbReference>
<accession>A0A2N6SLL5</accession>
<evidence type="ECO:0000313" key="6">
    <source>
        <dbReference type="EMBL" id="PMC57943.1"/>
    </source>
</evidence>
<protein>
    <recommendedName>
        <fullName evidence="5">Alcohol dehydrogenase iron-type/glycerol dehydrogenase GldA domain-containing protein</fullName>
    </recommendedName>
</protein>
<dbReference type="PANTHER" id="PTHR43616">
    <property type="entry name" value="GLYCEROL DEHYDROGENASE"/>
    <property type="match status" value="1"/>
</dbReference>
<dbReference type="CDD" id="cd08172">
    <property type="entry name" value="GlyDH-like"/>
    <property type="match status" value="1"/>
</dbReference>
<organism evidence="6 7">
    <name type="scientific">Dolosicoccus paucivorans</name>
    <dbReference type="NCBI Taxonomy" id="84521"/>
    <lineage>
        <taxon>Bacteria</taxon>
        <taxon>Bacillati</taxon>
        <taxon>Bacillota</taxon>
        <taxon>Bacilli</taxon>
        <taxon>Lactobacillales</taxon>
        <taxon>Aerococcaceae</taxon>
        <taxon>Dolosicoccus</taxon>
    </lineage>
</organism>
<keyword evidence="1 3" id="KW-0479">Metal-binding</keyword>
<keyword evidence="3" id="KW-0862">Zinc</keyword>
<comment type="caution">
    <text evidence="6">The sequence shown here is derived from an EMBL/GenBank/DDBJ whole genome shotgun (WGS) entry which is preliminary data.</text>
</comment>
<dbReference type="PANTHER" id="PTHR43616:SF3">
    <property type="entry name" value="HYDROXYCARBOXYLATE DEHYDROGENASE A"/>
    <property type="match status" value="1"/>
</dbReference>
<dbReference type="OrthoDB" id="5198708at2"/>
<keyword evidence="7" id="KW-1185">Reference proteome</keyword>
<reference evidence="6 7" key="1">
    <citation type="submission" date="2017-09" db="EMBL/GenBank/DDBJ databases">
        <title>Bacterial strain isolated from the female urinary microbiota.</title>
        <authorList>
            <person name="Thomas-White K."/>
            <person name="Kumar N."/>
            <person name="Forster S."/>
            <person name="Putonti C."/>
            <person name="Lawley T."/>
            <person name="Wolfe A.J."/>
        </authorList>
    </citation>
    <scope>NUCLEOTIDE SEQUENCE [LARGE SCALE GENOMIC DNA]</scope>
    <source>
        <strain evidence="6 7">UMB0852</strain>
    </source>
</reference>
<dbReference type="Gene3D" id="1.20.1090.10">
    <property type="entry name" value="Dehydroquinate synthase-like - alpha domain"/>
    <property type="match status" value="1"/>
</dbReference>
<dbReference type="SUPFAM" id="SSF56796">
    <property type="entry name" value="Dehydroquinate synthase-like"/>
    <property type="match status" value="1"/>
</dbReference>
<gene>
    <name evidence="6" type="ORF">CJ205_07010</name>
</gene>
<dbReference type="STRING" id="84521.SAMN04487994_10194"/>
<feature type="binding site" evidence="3">
    <location>
        <position position="254"/>
    </location>
    <ligand>
        <name>glycerol</name>
        <dbReference type="ChEBI" id="CHEBI:17754"/>
    </ligand>
</feature>
<keyword evidence="2" id="KW-0560">Oxidoreductase</keyword>
<feature type="binding site" evidence="4">
    <location>
        <position position="131"/>
    </location>
    <ligand>
        <name>NAD(+)</name>
        <dbReference type="ChEBI" id="CHEBI:57540"/>
    </ligand>
</feature>
<comment type="cofactor">
    <cofactor evidence="3">
        <name>Zn(2+)</name>
        <dbReference type="ChEBI" id="CHEBI:29105"/>
    </cofactor>
    <text evidence="3">Binds 1 zinc ion per subunit.</text>
</comment>
<feature type="domain" description="Alcohol dehydrogenase iron-type/glycerol dehydrogenase GldA" evidence="5">
    <location>
        <begin position="12"/>
        <end position="154"/>
    </location>
</feature>
<evidence type="ECO:0000256" key="4">
    <source>
        <dbReference type="PIRSR" id="PIRSR000112-3"/>
    </source>
</evidence>
<keyword evidence="4" id="KW-0520">NAD</keyword>
<dbReference type="Pfam" id="PF00465">
    <property type="entry name" value="Fe-ADH"/>
    <property type="match status" value="1"/>
</dbReference>
<evidence type="ECO:0000256" key="1">
    <source>
        <dbReference type="ARBA" id="ARBA00022723"/>
    </source>
</evidence>
<feature type="binding site" evidence="4">
    <location>
        <position position="127"/>
    </location>
    <ligand>
        <name>NAD(+)</name>
        <dbReference type="ChEBI" id="CHEBI:57540"/>
    </ligand>
</feature>
<evidence type="ECO:0000259" key="5">
    <source>
        <dbReference type="Pfam" id="PF00465"/>
    </source>
</evidence>
<dbReference type="GO" id="GO:0046872">
    <property type="term" value="F:metal ion binding"/>
    <property type="evidence" value="ECO:0007669"/>
    <property type="project" value="UniProtKB-KW"/>
</dbReference>
<feature type="binding site" evidence="4">
    <location>
        <begin position="94"/>
        <end position="98"/>
    </location>
    <ligand>
        <name>NAD(+)</name>
        <dbReference type="ChEBI" id="CHEBI:57540"/>
    </ligand>
</feature>
<proteinExistence type="predicted"/>
<evidence type="ECO:0000256" key="2">
    <source>
        <dbReference type="ARBA" id="ARBA00023002"/>
    </source>
</evidence>
<dbReference type="RefSeq" id="WP_102227997.1">
    <property type="nucleotide sequence ID" value="NZ_PNFY01000032.1"/>
</dbReference>
<feature type="binding site" evidence="3">
    <location>
        <position position="271"/>
    </location>
    <ligand>
        <name>glycerol</name>
        <dbReference type="ChEBI" id="CHEBI:17754"/>
    </ligand>
</feature>
<dbReference type="PIRSF" id="PIRSF000112">
    <property type="entry name" value="Glycerol_dehydrogenase"/>
    <property type="match status" value="1"/>
</dbReference>
<sequence length="362" mass="40744">MEYKVRPGVQSYFNETGLLEKLDQFLLDLGLERVLCVIDPGGFYSVESYLPKRFEAVEATFTEFNGECSFEEGDRLTELAKEHNVDAIVGIGGGKTMDVIKLVANKIDIDFVQIPTIAATCAAWAPLSVVYTEDGEYIDFYEFTRCARAVIVDPRVLIKADAKFFLAGLTDTLAKWYEGSIQLESMERTPNLELGYQAMKICYDFIMKDAKEALEAIYTQRINQSFVNLLDVIFATAGSVGGYADYYGRQAGAHAVHNGLTHLPEVKEFLHGTLVGYGILVQLALEEKWADVDEVLALYNDLDLPCRLADFNLSIDYPDLNKAIEVMCLDHSPMHFVRDNITHEEVFNAMKQLEDYLDQKAK</sequence>